<sequence>MSDHVDILVFDTGPLSHFAKQSWLGVLRAVVGERTAVIPDTVVHELQNGVHEHGYLHSVLNASWIEQRELIDEYEEFATFSALLVGSGNRNLGEAGVLAYAKAHGATAIIDDGPARRAAKTHNVHHQGTLALLCESIRSELLTVDLVSAVADHLIEGEYRLPFGPGGFKRWAANQDMI</sequence>
<reference evidence="1 2" key="1">
    <citation type="submission" date="2024-09" db="EMBL/GenBank/DDBJ databases">
        <authorList>
            <person name="Sun Q."/>
            <person name="Mori K."/>
        </authorList>
    </citation>
    <scope>NUCLEOTIDE SEQUENCE [LARGE SCALE GENOMIC DNA]</scope>
    <source>
        <strain evidence="1 2">JCM 3028</strain>
    </source>
</reference>
<dbReference type="RefSeq" id="WP_344747277.1">
    <property type="nucleotide sequence ID" value="NZ_BAAAWW010000123.1"/>
</dbReference>
<evidence type="ECO:0000313" key="1">
    <source>
        <dbReference type="EMBL" id="MFB9674790.1"/>
    </source>
</evidence>
<protein>
    <recommendedName>
        <fullName evidence="3">Nucleotide-binding protein</fullName>
    </recommendedName>
</protein>
<accession>A0ABV5T8P3</accession>
<evidence type="ECO:0000313" key="2">
    <source>
        <dbReference type="Proteomes" id="UP001589610"/>
    </source>
</evidence>
<name>A0ABV5T8P3_9ACTN</name>
<dbReference type="PANTHER" id="PTHR39550:SF1">
    <property type="entry name" value="SLL0658 PROTEIN"/>
    <property type="match status" value="1"/>
</dbReference>
<keyword evidence="2" id="KW-1185">Reference proteome</keyword>
<gene>
    <name evidence="1" type="ORF">ACFFRH_04765</name>
</gene>
<dbReference type="Proteomes" id="UP001589610">
    <property type="component" value="Unassembled WGS sequence"/>
</dbReference>
<proteinExistence type="predicted"/>
<evidence type="ECO:0008006" key="3">
    <source>
        <dbReference type="Google" id="ProtNLM"/>
    </source>
</evidence>
<comment type="caution">
    <text evidence="1">The sequence shown here is derived from an EMBL/GenBank/DDBJ whole genome shotgun (WGS) entry which is preliminary data.</text>
</comment>
<dbReference type="PANTHER" id="PTHR39550">
    <property type="entry name" value="SLL0658 PROTEIN"/>
    <property type="match status" value="1"/>
</dbReference>
<dbReference type="EMBL" id="JBHMBS010000002">
    <property type="protein sequence ID" value="MFB9674790.1"/>
    <property type="molecule type" value="Genomic_DNA"/>
</dbReference>
<organism evidence="1 2">
    <name type="scientific">Streptosporangium vulgare</name>
    <dbReference type="NCBI Taxonomy" id="46190"/>
    <lineage>
        <taxon>Bacteria</taxon>
        <taxon>Bacillati</taxon>
        <taxon>Actinomycetota</taxon>
        <taxon>Actinomycetes</taxon>
        <taxon>Streptosporangiales</taxon>
        <taxon>Streptosporangiaceae</taxon>
        <taxon>Streptosporangium</taxon>
    </lineage>
</organism>
<dbReference type="InterPro" id="IPR021799">
    <property type="entry name" value="PIN-like_prokaryotic"/>
</dbReference>
<dbReference type="Pfam" id="PF11848">
    <property type="entry name" value="DUF3368"/>
    <property type="match status" value="1"/>
</dbReference>